<evidence type="ECO:0000256" key="6">
    <source>
        <dbReference type="ARBA" id="ARBA00022692"/>
    </source>
</evidence>
<dbReference type="AlphaFoldDB" id="A0A127M579"/>
<dbReference type="GO" id="GO:0000155">
    <property type="term" value="F:phosphorelay sensor kinase activity"/>
    <property type="evidence" value="ECO:0007669"/>
    <property type="project" value="InterPro"/>
</dbReference>
<dbReference type="Gene3D" id="6.10.340.10">
    <property type="match status" value="1"/>
</dbReference>
<evidence type="ECO:0000256" key="4">
    <source>
        <dbReference type="ARBA" id="ARBA00022553"/>
    </source>
</evidence>
<evidence type="ECO:0000256" key="8">
    <source>
        <dbReference type="ARBA" id="ARBA00022989"/>
    </source>
</evidence>
<dbReference type="GO" id="GO:0005886">
    <property type="term" value="C:plasma membrane"/>
    <property type="evidence" value="ECO:0007669"/>
    <property type="project" value="TreeGrafter"/>
</dbReference>
<evidence type="ECO:0000259" key="11">
    <source>
        <dbReference type="PROSITE" id="PS50109"/>
    </source>
</evidence>
<dbReference type="Pfam" id="PF00512">
    <property type="entry name" value="HisKA"/>
    <property type="match status" value="1"/>
</dbReference>
<dbReference type="Pfam" id="PF02518">
    <property type="entry name" value="HATPase_c"/>
    <property type="match status" value="1"/>
</dbReference>
<dbReference type="SMART" id="SM00387">
    <property type="entry name" value="HATPase_c"/>
    <property type="match status" value="1"/>
</dbReference>
<keyword evidence="9" id="KW-0902">Two-component regulatory system</keyword>
<accession>A0A127M579</accession>
<feature type="domain" description="Histidine kinase" evidence="11">
    <location>
        <begin position="239"/>
        <end position="429"/>
    </location>
</feature>
<dbReference type="SUPFAM" id="SSF47384">
    <property type="entry name" value="Homodimeric domain of signal transducing histidine kinase"/>
    <property type="match status" value="1"/>
</dbReference>
<dbReference type="EMBL" id="CP014544">
    <property type="protein sequence ID" value="AMO68398.1"/>
    <property type="molecule type" value="Genomic_DNA"/>
</dbReference>
<dbReference type="InterPro" id="IPR036890">
    <property type="entry name" value="HATPase_C_sf"/>
</dbReference>
<keyword evidence="8 10" id="KW-1133">Transmembrane helix</keyword>
<keyword evidence="7" id="KW-0418">Kinase</keyword>
<dbReference type="InterPro" id="IPR005467">
    <property type="entry name" value="His_kinase_dom"/>
</dbReference>
<evidence type="ECO:0000313" key="14">
    <source>
        <dbReference type="Proteomes" id="UP000074119"/>
    </source>
</evidence>
<dbReference type="InterPro" id="IPR050428">
    <property type="entry name" value="TCS_sensor_his_kinase"/>
</dbReference>
<sequence>MMLVVALVIDQILSKWLIHEFDKSLSTKSGVLITLVKDYGDHIDFDFADEFLPEFERDIDPEYFQLWNHDGSTFERSIKLGNKDLKLLPIDITKSQLKNVVLPDGRQGRQIQTTFIPQIPDHDKRTENNLAKQTPMTLSASRETESLHELQMLVRVALFISCLIIIFSTNLLIRRIIRRGLKPIKKLSKAISDVRSHSETAKIALKECPNELIPLQNDFNHMIARLHGGFEREKAFSSNVSHELKTPISELRLLAEVASMTLDETSSAKNKEYYSDALEIALHMQKITENMLLLSRYEGVSTTLEDDINLGQLISGLISSYSKSNNASLVTWDIDIDPNIVIKSSSTEFNLILQNLVQNAAEYAVSESAIYCTWESNSNIGTGKLTISNKSHDLDQDDIAKMFDRLWRKDKARSPSNHSGLGMSIIATLCSYLKITVTARLDDQNTLHICLDNIIISNPN</sequence>
<feature type="domain" description="HAMP" evidence="12">
    <location>
        <begin position="178"/>
        <end position="231"/>
    </location>
</feature>
<protein>
    <recommendedName>
        <fullName evidence="3">histidine kinase</fullName>
        <ecNumber evidence="3">2.7.13.3</ecNumber>
    </recommendedName>
</protein>
<dbReference type="PROSITE" id="PS50109">
    <property type="entry name" value="HIS_KIN"/>
    <property type="match status" value="1"/>
</dbReference>
<evidence type="ECO:0000259" key="12">
    <source>
        <dbReference type="PROSITE" id="PS50885"/>
    </source>
</evidence>
<keyword evidence="6 10" id="KW-0812">Transmembrane</keyword>
<evidence type="ECO:0000256" key="7">
    <source>
        <dbReference type="ARBA" id="ARBA00022777"/>
    </source>
</evidence>
<dbReference type="Proteomes" id="UP000074119">
    <property type="component" value="Chromosome"/>
</dbReference>
<dbReference type="InterPro" id="IPR003594">
    <property type="entry name" value="HATPase_dom"/>
</dbReference>
<dbReference type="PANTHER" id="PTHR45436:SF5">
    <property type="entry name" value="SENSOR HISTIDINE KINASE TRCS"/>
    <property type="match status" value="1"/>
</dbReference>
<dbReference type="EC" id="2.7.13.3" evidence="3"/>
<gene>
    <name evidence="13" type="ORF">AZF00_08820</name>
</gene>
<dbReference type="InterPro" id="IPR036097">
    <property type="entry name" value="HisK_dim/P_sf"/>
</dbReference>
<name>A0A127M579_9GAMM</name>
<comment type="subcellular location">
    <subcellularLocation>
        <location evidence="2">Membrane</location>
    </subcellularLocation>
</comment>
<dbReference type="PROSITE" id="PS50885">
    <property type="entry name" value="HAMP"/>
    <property type="match status" value="1"/>
</dbReference>
<dbReference type="InterPro" id="IPR003660">
    <property type="entry name" value="HAMP_dom"/>
</dbReference>
<evidence type="ECO:0000313" key="13">
    <source>
        <dbReference type="EMBL" id="AMO68398.1"/>
    </source>
</evidence>
<dbReference type="InterPro" id="IPR003661">
    <property type="entry name" value="HisK_dim/P_dom"/>
</dbReference>
<feature type="transmembrane region" description="Helical" evidence="10">
    <location>
        <begin position="152"/>
        <end position="173"/>
    </location>
</feature>
<evidence type="ECO:0000256" key="9">
    <source>
        <dbReference type="ARBA" id="ARBA00023012"/>
    </source>
</evidence>
<dbReference type="STRING" id="1470434.AZF00_08820"/>
<dbReference type="SUPFAM" id="SSF55874">
    <property type="entry name" value="ATPase domain of HSP90 chaperone/DNA topoisomerase II/histidine kinase"/>
    <property type="match status" value="1"/>
</dbReference>
<evidence type="ECO:0000256" key="2">
    <source>
        <dbReference type="ARBA" id="ARBA00004370"/>
    </source>
</evidence>
<evidence type="ECO:0000256" key="10">
    <source>
        <dbReference type="SAM" id="Phobius"/>
    </source>
</evidence>
<keyword evidence="5" id="KW-0808">Transferase</keyword>
<reference evidence="13 14" key="1">
    <citation type="submission" date="2015-12" db="EMBL/GenBank/DDBJ databases">
        <authorList>
            <person name="Shamseldin A."/>
            <person name="Moawad H."/>
            <person name="Abd El-Rahim W.M."/>
            <person name="Sadowsky M.J."/>
        </authorList>
    </citation>
    <scope>NUCLEOTIDE SEQUENCE [LARGE SCALE GENOMIC DNA]</scope>
    <source>
        <strain evidence="13 14">SM2</strain>
    </source>
</reference>
<dbReference type="Gene3D" id="1.10.287.130">
    <property type="match status" value="1"/>
</dbReference>
<keyword evidence="4" id="KW-0597">Phosphoprotein</keyword>
<evidence type="ECO:0000256" key="3">
    <source>
        <dbReference type="ARBA" id="ARBA00012438"/>
    </source>
</evidence>
<organism evidence="13 14">
    <name type="scientific">Zhongshania aliphaticivorans</name>
    <dbReference type="NCBI Taxonomy" id="1470434"/>
    <lineage>
        <taxon>Bacteria</taxon>
        <taxon>Pseudomonadati</taxon>
        <taxon>Pseudomonadota</taxon>
        <taxon>Gammaproteobacteria</taxon>
        <taxon>Cellvibrionales</taxon>
        <taxon>Spongiibacteraceae</taxon>
        <taxon>Zhongshania</taxon>
    </lineage>
</organism>
<dbReference type="SMART" id="SM00304">
    <property type="entry name" value="HAMP"/>
    <property type="match status" value="1"/>
</dbReference>
<evidence type="ECO:0000256" key="5">
    <source>
        <dbReference type="ARBA" id="ARBA00022679"/>
    </source>
</evidence>
<dbReference type="KEGG" id="zal:AZF00_08820"/>
<comment type="catalytic activity">
    <reaction evidence="1">
        <text>ATP + protein L-histidine = ADP + protein N-phospho-L-histidine.</text>
        <dbReference type="EC" id="2.7.13.3"/>
    </reaction>
</comment>
<keyword evidence="10" id="KW-0472">Membrane</keyword>
<proteinExistence type="predicted"/>
<dbReference type="CDD" id="cd00082">
    <property type="entry name" value="HisKA"/>
    <property type="match status" value="1"/>
</dbReference>
<evidence type="ECO:0000256" key="1">
    <source>
        <dbReference type="ARBA" id="ARBA00000085"/>
    </source>
</evidence>
<dbReference type="Gene3D" id="3.30.565.10">
    <property type="entry name" value="Histidine kinase-like ATPase, C-terminal domain"/>
    <property type="match status" value="1"/>
</dbReference>
<dbReference type="PANTHER" id="PTHR45436">
    <property type="entry name" value="SENSOR HISTIDINE KINASE YKOH"/>
    <property type="match status" value="1"/>
</dbReference>
<dbReference type="SMART" id="SM00388">
    <property type="entry name" value="HisKA"/>
    <property type="match status" value="1"/>
</dbReference>